<gene>
    <name evidence="1" type="ORF">L211DRAFT_497418</name>
</gene>
<accession>A0A3N4LDA3</accession>
<protein>
    <submittedName>
        <fullName evidence="1">Uncharacterized protein</fullName>
    </submittedName>
</protein>
<proteinExistence type="predicted"/>
<dbReference type="AlphaFoldDB" id="A0A3N4LDA3"/>
<evidence type="ECO:0000313" key="2">
    <source>
        <dbReference type="Proteomes" id="UP000267821"/>
    </source>
</evidence>
<dbReference type="EMBL" id="ML121567">
    <property type="protein sequence ID" value="RPB20860.1"/>
    <property type="molecule type" value="Genomic_DNA"/>
</dbReference>
<dbReference type="Proteomes" id="UP000267821">
    <property type="component" value="Unassembled WGS sequence"/>
</dbReference>
<sequence length="147" mass="15886">MRSPFLMSISSAKYITSDDAAFPTLLPSSNNHRMPLIWALLLSSSIHLRIRPGLYLVGAACKTTACVRTCVVRLVGGVAICAARSGWTNSIPFCDVGLFGGFWVLGVVALRFCPCPLVVDAVSIASSIAIFQHGNYSRFQQILHIQS</sequence>
<organism evidence="1 2">
    <name type="scientific">Terfezia boudieri ATCC MYA-4762</name>
    <dbReference type="NCBI Taxonomy" id="1051890"/>
    <lineage>
        <taxon>Eukaryota</taxon>
        <taxon>Fungi</taxon>
        <taxon>Dikarya</taxon>
        <taxon>Ascomycota</taxon>
        <taxon>Pezizomycotina</taxon>
        <taxon>Pezizomycetes</taxon>
        <taxon>Pezizales</taxon>
        <taxon>Pezizaceae</taxon>
        <taxon>Terfezia</taxon>
    </lineage>
</organism>
<dbReference type="InParanoid" id="A0A3N4LDA3"/>
<reference evidence="1 2" key="1">
    <citation type="journal article" date="2018" name="Nat. Ecol. Evol.">
        <title>Pezizomycetes genomes reveal the molecular basis of ectomycorrhizal truffle lifestyle.</title>
        <authorList>
            <person name="Murat C."/>
            <person name="Payen T."/>
            <person name="Noel B."/>
            <person name="Kuo A."/>
            <person name="Morin E."/>
            <person name="Chen J."/>
            <person name="Kohler A."/>
            <person name="Krizsan K."/>
            <person name="Balestrini R."/>
            <person name="Da Silva C."/>
            <person name="Montanini B."/>
            <person name="Hainaut M."/>
            <person name="Levati E."/>
            <person name="Barry K.W."/>
            <person name="Belfiori B."/>
            <person name="Cichocki N."/>
            <person name="Clum A."/>
            <person name="Dockter R.B."/>
            <person name="Fauchery L."/>
            <person name="Guy J."/>
            <person name="Iotti M."/>
            <person name="Le Tacon F."/>
            <person name="Lindquist E.A."/>
            <person name="Lipzen A."/>
            <person name="Malagnac F."/>
            <person name="Mello A."/>
            <person name="Molinier V."/>
            <person name="Miyauchi S."/>
            <person name="Poulain J."/>
            <person name="Riccioni C."/>
            <person name="Rubini A."/>
            <person name="Sitrit Y."/>
            <person name="Splivallo R."/>
            <person name="Traeger S."/>
            <person name="Wang M."/>
            <person name="Zifcakova L."/>
            <person name="Wipf D."/>
            <person name="Zambonelli A."/>
            <person name="Paolocci F."/>
            <person name="Nowrousian M."/>
            <person name="Ottonello S."/>
            <person name="Baldrian P."/>
            <person name="Spatafora J.W."/>
            <person name="Henrissat B."/>
            <person name="Nagy L.G."/>
            <person name="Aury J.M."/>
            <person name="Wincker P."/>
            <person name="Grigoriev I.V."/>
            <person name="Bonfante P."/>
            <person name="Martin F.M."/>
        </authorList>
    </citation>
    <scope>NUCLEOTIDE SEQUENCE [LARGE SCALE GENOMIC DNA]</scope>
    <source>
        <strain evidence="1 2">ATCC MYA-4762</strain>
    </source>
</reference>
<name>A0A3N4LDA3_9PEZI</name>
<keyword evidence="2" id="KW-1185">Reference proteome</keyword>
<evidence type="ECO:0000313" key="1">
    <source>
        <dbReference type="EMBL" id="RPB20860.1"/>
    </source>
</evidence>